<dbReference type="InterPro" id="IPR037053">
    <property type="entry name" value="Phage_tail_collar_dom_sf"/>
</dbReference>
<dbReference type="SUPFAM" id="SSF88874">
    <property type="entry name" value="Receptor-binding domain of short tail fibre protein gp12"/>
    <property type="match status" value="1"/>
</dbReference>
<evidence type="ECO:0000256" key="1">
    <source>
        <dbReference type="SAM" id="MobiDB-lite"/>
    </source>
</evidence>
<dbReference type="Proteomes" id="UP001239782">
    <property type="component" value="Chromosome"/>
</dbReference>
<name>A0AA51RSZ6_9GAMM</name>
<feature type="region of interest" description="Disordered" evidence="1">
    <location>
        <begin position="93"/>
        <end position="136"/>
    </location>
</feature>
<gene>
    <name evidence="3" type="ORF">Q9312_17525</name>
</gene>
<dbReference type="AlphaFoldDB" id="A0AA51RSZ6"/>
<proteinExistence type="predicted"/>
<dbReference type="Gene3D" id="3.90.1340.10">
    <property type="entry name" value="Phage tail collar domain"/>
    <property type="match status" value="1"/>
</dbReference>
<organism evidence="3 4">
    <name type="scientific">Pleionea litopenaei</name>
    <dbReference type="NCBI Taxonomy" id="3070815"/>
    <lineage>
        <taxon>Bacteria</taxon>
        <taxon>Pseudomonadati</taxon>
        <taxon>Pseudomonadota</taxon>
        <taxon>Gammaproteobacteria</taxon>
        <taxon>Oceanospirillales</taxon>
        <taxon>Pleioneaceae</taxon>
        <taxon>Pleionea</taxon>
    </lineage>
</organism>
<feature type="domain" description="Phage tail collar" evidence="2">
    <location>
        <begin position="8"/>
        <end position="83"/>
    </location>
</feature>
<dbReference type="RefSeq" id="WP_309202154.1">
    <property type="nucleotide sequence ID" value="NZ_CP133548.1"/>
</dbReference>
<accession>A0AA51RSZ6</accession>
<dbReference type="Pfam" id="PF07484">
    <property type="entry name" value="Collar"/>
    <property type="match status" value="1"/>
</dbReference>
<dbReference type="InterPro" id="IPR011083">
    <property type="entry name" value="Phage_tail_collar_dom"/>
</dbReference>
<evidence type="ECO:0000313" key="4">
    <source>
        <dbReference type="Proteomes" id="UP001239782"/>
    </source>
</evidence>
<keyword evidence="4" id="KW-1185">Reference proteome</keyword>
<evidence type="ECO:0000313" key="3">
    <source>
        <dbReference type="EMBL" id="WMS87017.1"/>
    </source>
</evidence>
<feature type="compositionally biased region" description="Low complexity" evidence="1">
    <location>
        <begin position="101"/>
        <end position="113"/>
    </location>
</feature>
<evidence type="ECO:0000259" key="2">
    <source>
        <dbReference type="Pfam" id="PF07484"/>
    </source>
</evidence>
<protein>
    <submittedName>
        <fullName evidence="3">Phage tail protein</fullName>
    </submittedName>
</protein>
<dbReference type="KEGG" id="plei:Q9312_17525"/>
<sequence length="191" mass="20763">MFSDVPVGTIVAFAGNIDDTTPLEGVTPKQNSEMVTSLLARGWAYCNGQLVDKMQFNDLYKVIGGIYGEQGNAFRLPDYRGYFLRAVDNGAKRDTESREASVGGQSSGVGTSQKDQFQGHEHQYSGGQSDGPVPAESGADAVMIEVKDTTAITEKQGYGSPRYGKETRPINIAVNYLIKVRQIDPRSNVIF</sequence>
<reference evidence="3 4" key="1">
    <citation type="submission" date="2023-08" db="EMBL/GenBank/DDBJ databases">
        <title>Pleionea litopenaei sp. nov., isolated from stomach of juvenile Litopenaeus vannamei.</title>
        <authorList>
            <person name="Rho A.M."/>
            <person name="Hwang C.Y."/>
        </authorList>
    </citation>
    <scope>NUCLEOTIDE SEQUENCE [LARGE SCALE GENOMIC DNA]</scope>
    <source>
        <strain evidence="3 4">HL-JVS1</strain>
    </source>
</reference>
<dbReference type="EMBL" id="CP133548">
    <property type="protein sequence ID" value="WMS87017.1"/>
    <property type="molecule type" value="Genomic_DNA"/>
</dbReference>